<reference evidence="2 4" key="2">
    <citation type="submission" date="2015-09" db="EMBL/GenBank/DDBJ databases">
        <title>Spore heat resistance.</title>
        <authorList>
            <person name="Boekhorst J."/>
            <person name="Berendsen E.M."/>
            <person name="Wells-Bennik M.H."/>
            <person name="Kuipers O.P."/>
        </authorList>
    </citation>
    <scope>NUCLEOTIDE SEQUENCE [LARGE SCALE GENOMIC DNA]</scope>
    <source>
        <strain evidence="2 4">B4122</strain>
    </source>
</reference>
<dbReference type="EMBL" id="LJZV01000035">
    <property type="protein sequence ID" value="KZD86878.1"/>
    <property type="molecule type" value="Genomic_DNA"/>
</dbReference>
<evidence type="ECO:0000313" key="3">
    <source>
        <dbReference type="Proteomes" id="UP000032247"/>
    </source>
</evidence>
<evidence type="ECO:0000313" key="2">
    <source>
        <dbReference type="EMBL" id="KZD86878.1"/>
    </source>
</evidence>
<proteinExistence type="predicted"/>
<sequence>MEITNKNIGFYAKVNNSNGEARPIYFSVFVDYDRLCSALNICTQKQIGKGVRT</sequence>
<evidence type="ECO:0000313" key="4">
    <source>
        <dbReference type="Proteomes" id="UP000076442"/>
    </source>
</evidence>
<dbReference type="EMBL" id="JXBC01000013">
    <property type="protein sequence ID" value="KIU06002.1"/>
    <property type="molecule type" value="Genomic_DNA"/>
</dbReference>
<dbReference type="Proteomes" id="UP000076442">
    <property type="component" value="Unassembled WGS sequence"/>
</dbReference>
<gene>
    <name evidence="2" type="ORF">B4122_4713</name>
    <name evidence="1" type="ORF">SC09_contig4orf00976</name>
</gene>
<comment type="caution">
    <text evidence="1">The sequence shown here is derived from an EMBL/GenBank/DDBJ whole genome shotgun (WGS) entry which is preliminary data.</text>
</comment>
<name>A0A0C3HZ74_BACIU</name>
<accession>A0A0C3HZ74</accession>
<protein>
    <submittedName>
        <fullName evidence="1">Uncharacterized protein</fullName>
    </submittedName>
</protein>
<dbReference type="AlphaFoldDB" id="A0A0C3HZ74"/>
<dbReference type="Proteomes" id="UP000032247">
    <property type="component" value="Unassembled WGS sequence"/>
</dbReference>
<evidence type="ECO:0000313" key="1">
    <source>
        <dbReference type="EMBL" id="KIU06002.1"/>
    </source>
</evidence>
<dbReference type="PATRIC" id="fig|1423.134.peg.1632"/>
<organism evidence="1 3">
    <name type="scientific">Bacillus subtilis</name>
    <dbReference type="NCBI Taxonomy" id="1423"/>
    <lineage>
        <taxon>Bacteria</taxon>
        <taxon>Bacillati</taxon>
        <taxon>Bacillota</taxon>
        <taxon>Bacilli</taxon>
        <taxon>Bacillales</taxon>
        <taxon>Bacillaceae</taxon>
        <taxon>Bacillus</taxon>
    </lineage>
</organism>
<reference evidence="1 3" key="1">
    <citation type="submission" date="2014-12" db="EMBL/GenBank/DDBJ databases">
        <title>Comparative genome analysis of Bacillus coagulans HM-08, Clostridium butyricum HM-68, Bacillus subtilis HM-66 and Bacillus licheniformis BL-09.</title>
        <authorList>
            <person name="Zhang H."/>
        </authorList>
    </citation>
    <scope>NUCLEOTIDE SEQUENCE [LARGE SCALE GENOMIC DNA]</scope>
    <source>
        <strain evidence="1 3">HM-66</strain>
    </source>
</reference>